<evidence type="ECO:0000313" key="3">
    <source>
        <dbReference type="EMBL" id="OGE34398.1"/>
    </source>
</evidence>
<accession>A0A1F5K0U8</accession>
<organism evidence="3 4">
    <name type="scientific">Candidatus Daviesbacteria bacterium RIFCSPHIGHO2_12_FULL_43_11</name>
    <dbReference type="NCBI Taxonomy" id="1797780"/>
    <lineage>
        <taxon>Bacteria</taxon>
        <taxon>Candidatus Daviesiibacteriota</taxon>
    </lineage>
</organism>
<gene>
    <name evidence="3" type="ORF">A3E45_02280</name>
</gene>
<evidence type="ECO:0000313" key="4">
    <source>
        <dbReference type="Proteomes" id="UP000176405"/>
    </source>
</evidence>
<name>A0A1F5K0U8_9BACT</name>
<keyword evidence="1" id="KW-0808">Transferase</keyword>
<proteinExistence type="predicted"/>
<reference evidence="3 4" key="1">
    <citation type="journal article" date="2016" name="Nat. Commun.">
        <title>Thousands of microbial genomes shed light on interconnected biogeochemical processes in an aquifer system.</title>
        <authorList>
            <person name="Anantharaman K."/>
            <person name="Brown C.T."/>
            <person name="Hug L.A."/>
            <person name="Sharon I."/>
            <person name="Castelle C.J."/>
            <person name="Probst A.J."/>
            <person name="Thomas B.C."/>
            <person name="Singh A."/>
            <person name="Wilkins M.J."/>
            <person name="Karaoz U."/>
            <person name="Brodie E.L."/>
            <person name="Williams K.H."/>
            <person name="Hubbard S.S."/>
            <person name="Banfield J.F."/>
        </authorList>
    </citation>
    <scope>NUCLEOTIDE SEQUENCE [LARGE SCALE GENOMIC DNA]</scope>
</reference>
<dbReference type="Gene3D" id="3.40.50.2000">
    <property type="entry name" value="Glycogen Phosphorylase B"/>
    <property type="match status" value="1"/>
</dbReference>
<comment type="caution">
    <text evidence="3">The sequence shown here is derived from an EMBL/GenBank/DDBJ whole genome shotgun (WGS) entry which is preliminary data.</text>
</comment>
<dbReference type="SUPFAM" id="SSF53756">
    <property type="entry name" value="UDP-Glycosyltransferase/glycogen phosphorylase"/>
    <property type="match status" value="1"/>
</dbReference>
<feature type="domain" description="Glycosyl transferase family 1" evidence="2">
    <location>
        <begin position="102"/>
        <end position="256"/>
    </location>
</feature>
<dbReference type="Proteomes" id="UP000176405">
    <property type="component" value="Unassembled WGS sequence"/>
</dbReference>
<dbReference type="PANTHER" id="PTHR46401">
    <property type="entry name" value="GLYCOSYLTRANSFERASE WBBK-RELATED"/>
    <property type="match status" value="1"/>
</dbReference>
<dbReference type="GO" id="GO:0009103">
    <property type="term" value="P:lipopolysaccharide biosynthetic process"/>
    <property type="evidence" value="ECO:0007669"/>
    <property type="project" value="TreeGrafter"/>
</dbReference>
<protein>
    <recommendedName>
        <fullName evidence="2">Glycosyl transferase family 1 domain-containing protein</fullName>
    </recommendedName>
</protein>
<dbReference type="PANTHER" id="PTHR46401:SF2">
    <property type="entry name" value="GLYCOSYLTRANSFERASE WBBK-RELATED"/>
    <property type="match status" value="1"/>
</dbReference>
<dbReference type="InterPro" id="IPR001296">
    <property type="entry name" value="Glyco_trans_1"/>
</dbReference>
<evidence type="ECO:0000259" key="2">
    <source>
        <dbReference type="Pfam" id="PF00534"/>
    </source>
</evidence>
<evidence type="ECO:0000256" key="1">
    <source>
        <dbReference type="ARBA" id="ARBA00022679"/>
    </source>
</evidence>
<dbReference type="AlphaFoldDB" id="A0A1F5K0U8"/>
<dbReference type="EMBL" id="MFDH01000036">
    <property type="protein sequence ID" value="OGE34398.1"/>
    <property type="molecule type" value="Genomic_DNA"/>
</dbReference>
<dbReference type="STRING" id="1797780.A3E45_02280"/>
<dbReference type="Pfam" id="PF00534">
    <property type="entry name" value="Glycos_transf_1"/>
    <property type="match status" value="1"/>
</dbReference>
<dbReference type="GO" id="GO:0016757">
    <property type="term" value="F:glycosyltransferase activity"/>
    <property type="evidence" value="ECO:0007669"/>
    <property type="project" value="InterPro"/>
</dbReference>
<sequence>MTKGFSKKEDKPIEICYCHTPPRWLYGYTTSVNFQKYAIVRFYAAVVGHFLRLHDFKKAQKVDYFIANSKEVQNRIKKFYRRDSKVIYPPVSLPIHKSSIINHKSSNDYYFIVSRIVGAKGLGLAVEAAIKLNIKLKIAGAPAGYYFEYKKLLEQSRGRVEFLGQVSDQELAKLYSQAKGFLALARDEDFGITPVESMLSGTPVIAFNGGGYKETVLQGRTGVLFDDYSVQGLISAIKKFEETKFDKDEIIKHAQKFGKERFKKEIKEFVEKYAGASRS</sequence>